<feature type="transmembrane region" description="Helical" evidence="1">
    <location>
        <begin position="99"/>
        <end position="117"/>
    </location>
</feature>
<gene>
    <name evidence="2" type="ORF">J5U23_00406</name>
</gene>
<accession>A0A8F5GS43</accession>
<evidence type="ECO:0000313" key="2">
    <source>
        <dbReference type="EMBL" id="QXJ27539.1"/>
    </source>
</evidence>
<name>A0A8F5GS43_SACSH</name>
<keyword evidence="1" id="KW-0472">Membrane</keyword>
<dbReference type="Proteomes" id="UP000694018">
    <property type="component" value="Chromosome"/>
</dbReference>
<keyword evidence="1" id="KW-1133">Transmembrane helix</keyword>
<sequence>MRVGIYLISLGILILVLGEITFPLNTTIHVNNSSMYVIPPWYERAKVSVNSGSFLIVYRNYTYILLVKGSITIKPASILYGLGNASILLEGYKIFYNQSYIVVGIFLIIVGVVVEILKLKRRGDQQFF</sequence>
<keyword evidence="1" id="KW-0812">Transmembrane</keyword>
<dbReference type="KEGG" id="sshi:J5U23_00406"/>
<dbReference type="AlphaFoldDB" id="A0A8F5GS43"/>
<proteinExistence type="predicted"/>
<dbReference type="EMBL" id="CP077717">
    <property type="protein sequence ID" value="QXJ27539.1"/>
    <property type="molecule type" value="Genomic_DNA"/>
</dbReference>
<protein>
    <submittedName>
        <fullName evidence="2">Uncharacterized protein</fullName>
    </submittedName>
</protein>
<organism evidence="2 3">
    <name type="scientific">Saccharolobus shibatae (strain ATCC 51178 / DSM 5389 / JCM 8931 / NBRC 15437 / B12)</name>
    <name type="common">Sulfolobus shibatae</name>
    <dbReference type="NCBI Taxonomy" id="523848"/>
    <lineage>
        <taxon>Archaea</taxon>
        <taxon>Thermoproteota</taxon>
        <taxon>Thermoprotei</taxon>
        <taxon>Sulfolobales</taxon>
        <taxon>Sulfolobaceae</taxon>
        <taxon>Saccharolobus</taxon>
    </lineage>
</organism>
<evidence type="ECO:0000256" key="1">
    <source>
        <dbReference type="SAM" id="Phobius"/>
    </source>
</evidence>
<evidence type="ECO:0000313" key="3">
    <source>
        <dbReference type="Proteomes" id="UP000694018"/>
    </source>
</evidence>
<reference evidence="2" key="1">
    <citation type="journal article" date="2021" name="Environ. Microbiol.">
        <title>New insights into the diversity and evolution of the archaeal mobilome from three complete genomes of Saccharolobus shibatae.</title>
        <authorList>
            <person name="Medvedeva S."/>
            <person name="Brandt D."/>
            <person name="Cvirkaite-Krupovic V."/>
            <person name="Liu Y."/>
            <person name="Severinov K."/>
            <person name="Ishino S."/>
            <person name="Ishino Y."/>
            <person name="Prangishvili D."/>
            <person name="Kalinowski J."/>
            <person name="Krupovic M."/>
        </authorList>
    </citation>
    <scope>NUCLEOTIDE SEQUENCE</scope>
    <source>
        <strain evidence="2">B12</strain>
    </source>
</reference>